<evidence type="ECO:0000313" key="2">
    <source>
        <dbReference type="Proteomes" id="UP000430404"/>
    </source>
</evidence>
<gene>
    <name evidence="1" type="ORF">ACI8B_50194</name>
</gene>
<proteinExistence type="predicted"/>
<organism evidence="1 2">
    <name type="scientific">Acinetobacter proteolyticus</name>
    <dbReference type="NCBI Taxonomy" id="1776741"/>
    <lineage>
        <taxon>Bacteria</taxon>
        <taxon>Pseudomonadati</taxon>
        <taxon>Pseudomonadota</taxon>
        <taxon>Gammaproteobacteria</taxon>
        <taxon>Moraxellales</taxon>
        <taxon>Moraxellaceae</taxon>
        <taxon>Acinetobacter</taxon>
    </lineage>
</organism>
<name>A0A653K9N8_9GAMM</name>
<dbReference type="EMBL" id="CABWKZ010000045">
    <property type="protein sequence ID" value="VXA57709.1"/>
    <property type="molecule type" value="Genomic_DNA"/>
</dbReference>
<reference evidence="1 2" key="1">
    <citation type="submission" date="2019-10" db="EMBL/GenBank/DDBJ databases">
        <authorList>
            <person name="Karimi E."/>
        </authorList>
    </citation>
    <scope>NUCLEOTIDE SEQUENCE [LARGE SCALE GENOMIC DNA]</scope>
    <source>
        <strain evidence="1">Acinetobacter sp. 8BE</strain>
    </source>
</reference>
<protein>
    <submittedName>
        <fullName evidence="1">Uncharacterized protein</fullName>
    </submittedName>
</protein>
<dbReference type="AlphaFoldDB" id="A0A653K9N8"/>
<evidence type="ECO:0000313" key="1">
    <source>
        <dbReference type="EMBL" id="VXA57709.1"/>
    </source>
</evidence>
<dbReference type="Proteomes" id="UP000430404">
    <property type="component" value="Unassembled WGS sequence"/>
</dbReference>
<sequence length="59" mass="7091">MPRFNYKFHRFARIMKRSGGEKIFTFSTVTDHYLDEYTKIVFLEFRAGAAQSTYPEDKF</sequence>
<accession>A0A653K9N8</accession>